<name>A0ABU2H0A7_9ACTN</name>
<dbReference type="EMBL" id="JAVLVT010000001">
    <property type="protein sequence ID" value="MDS1268739.1"/>
    <property type="molecule type" value="Genomic_DNA"/>
</dbReference>
<evidence type="ECO:0000259" key="1">
    <source>
        <dbReference type="Pfam" id="PF02230"/>
    </source>
</evidence>
<sequence>MGASPVVAVGFSNGASIAAALLLTHPGVLRAAVLLAAGASLQDRSPEQVDLSGTAVFLAAGMAGPIIPIDQAQLLVNQLTDRGAAVTFRSHPGGHGAPPPEVLRSARGWLATVRAARGGVGRP</sequence>
<dbReference type="RefSeq" id="WP_310911186.1">
    <property type="nucleotide sequence ID" value="NZ_JAVLVT010000001.1"/>
</dbReference>
<dbReference type="SUPFAM" id="SSF53474">
    <property type="entry name" value="alpha/beta-Hydrolases"/>
    <property type="match status" value="1"/>
</dbReference>
<evidence type="ECO:0000313" key="3">
    <source>
        <dbReference type="Proteomes" id="UP001250214"/>
    </source>
</evidence>
<accession>A0ABU2H0A7</accession>
<proteinExistence type="predicted"/>
<comment type="caution">
    <text evidence="2">The sequence shown here is derived from an EMBL/GenBank/DDBJ whole genome shotgun (WGS) entry which is preliminary data.</text>
</comment>
<keyword evidence="3" id="KW-1185">Reference proteome</keyword>
<organism evidence="2 3">
    <name type="scientific">Lipingzhangella rawalii</name>
    <dbReference type="NCBI Taxonomy" id="2055835"/>
    <lineage>
        <taxon>Bacteria</taxon>
        <taxon>Bacillati</taxon>
        <taxon>Actinomycetota</taxon>
        <taxon>Actinomycetes</taxon>
        <taxon>Streptosporangiales</taxon>
        <taxon>Nocardiopsidaceae</taxon>
        <taxon>Lipingzhangella</taxon>
    </lineage>
</organism>
<dbReference type="InterPro" id="IPR029058">
    <property type="entry name" value="AB_hydrolase_fold"/>
</dbReference>
<protein>
    <recommendedName>
        <fullName evidence="1">Phospholipase/carboxylesterase/thioesterase domain-containing protein</fullName>
    </recommendedName>
</protein>
<dbReference type="InterPro" id="IPR003140">
    <property type="entry name" value="PLipase/COase/thioEstase"/>
</dbReference>
<dbReference type="Pfam" id="PF02230">
    <property type="entry name" value="Abhydrolase_2"/>
    <property type="match status" value="1"/>
</dbReference>
<dbReference type="Proteomes" id="UP001250214">
    <property type="component" value="Unassembled WGS sequence"/>
</dbReference>
<reference evidence="3" key="1">
    <citation type="submission" date="2023-07" db="EMBL/GenBank/DDBJ databases">
        <title>Novel species in the genus Lipingzhangella isolated from Sambhar Salt Lake.</title>
        <authorList>
            <person name="Jiya N."/>
            <person name="Kajale S."/>
            <person name="Sharma A."/>
        </authorList>
    </citation>
    <scope>NUCLEOTIDE SEQUENCE [LARGE SCALE GENOMIC DNA]</scope>
    <source>
        <strain evidence="3">LS1_29</strain>
    </source>
</reference>
<gene>
    <name evidence="2" type="ORF">RIF23_00355</name>
</gene>
<dbReference type="Gene3D" id="3.40.50.1820">
    <property type="entry name" value="alpha/beta hydrolase"/>
    <property type="match status" value="1"/>
</dbReference>
<feature type="domain" description="Phospholipase/carboxylesterase/thioesterase" evidence="1">
    <location>
        <begin position="3"/>
        <end position="111"/>
    </location>
</feature>
<evidence type="ECO:0000313" key="2">
    <source>
        <dbReference type="EMBL" id="MDS1268739.1"/>
    </source>
</evidence>